<feature type="binding site" evidence="11">
    <location>
        <position position="98"/>
    </location>
    <ligand>
        <name>L-glutamine</name>
        <dbReference type="ChEBI" id="CHEBI:58359"/>
    </ligand>
</feature>
<evidence type="ECO:0000256" key="7">
    <source>
        <dbReference type="ARBA" id="ARBA00022962"/>
    </source>
</evidence>
<dbReference type="GO" id="GO:0006529">
    <property type="term" value="P:asparagine biosynthetic process"/>
    <property type="evidence" value="ECO:0007669"/>
    <property type="project" value="UniProtKB-KW"/>
</dbReference>
<keyword evidence="7 10" id="KW-0315">Glutamine amidotransferase</keyword>
<feature type="domain" description="Glutamine amidotransferase type-2" evidence="13">
    <location>
        <begin position="2"/>
        <end position="185"/>
    </location>
</feature>
<dbReference type="InterPro" id="IPR050795">
    <property type="entry name" value="Asn_Synthetase"/>
</dbReference>
<dbReference type="OrthoDB" id="409189at2759"/>
<dbReference type="InterPro" id="IPR001962">
    <property type="entry name" value="Asn_synthase"/>
</dbReference>
<evidence type="ECO:0000259" key="13">
    <source>
        <dbReference type="PROSITE" id="PS51278"/>
    </source>
</evidence>
<evidence type="ECO:0000256" key="1">
    <source>
        <dbReference type="ARBA" id="ARBA00005187"/>
    </source>
</evidence>
<dbReference type="PANTHER" id="PTHR11772:SF48">
    <property type="entry name" value="ASPARAGINE SYNTHETASE [GLUTAMINE-HYDROLYZING] 1"/>
    <property type="match status" value="1"/>
</dbReference>
<gene>
    <name evidence="14" type="ORF">Bca52824_000939</name>
</gene>
<keyword evidence="6 10" id="KW-0061">Asparagine biosynthesis</keyword>
<dbReference type="Proteomes" id="UP000886595">
    <property type="component" value="Unassembled WGS sequence"/>
</dbReference>
<evidence type="ECO:0000256" key="4">
    <source>
        <dbReference type="ARBA" id="ARBA00022741"/>
    </source>
</evidence>
<name>A0A8X7WFF1_BRACI</name>
<reference evidence="14 15" key="1">
    <citation type="submission" date="2020-02" db="EMBL/GenBank/DDBJ databases">
        <authorList>
            <person name="Ma Q."/>
            <person name="Huang Y."/>
            <person name="Song X."/>
            <person name="Pei D."/>
        </authorList>
    </citation>
    <scope>NUCLEOTIDE SEQUENCE [LARGE SCALE GENOMIC DNA]</scope>
    <source>
        <strain evidence="14">Sxm20200214</strain>
        <tissue evidence="14">Leaf</tissue>
    </source>
</reference>
<dbReference type="SUPFAM" id="SSF52402">
    <property type="entry name" value="Adenine nucleotide alpha hydrolases-like"/>
    <property type="match status" value="1"/>
</dbReference>
<feature type="binding site" evidence="11">
    <location>
        <position position="232"/>
    </location>
    <ligand>
        <name>ATP</name>
        <dbReference type="ChEBI" id="CHEBI:30616"/>
    </ligand>
</feature>
<dbReference type="GO" id="GO:0006950">
    <property type="term" value="P:response to stress"/>
    <property type="evidence" value="ECO:0007669"/>
    <property type="project" value="UniProtKB-ARBA"/>
</dbReference>
<evidence type="ECO:0000256" key="6">
    <source>
        <dbReference type="ARBA" id="ARBA00022888"/>
    </source>
</evidence>
<dbReference type="Pfam" id="PF13537">
    <property type="entry name" value="GATase_7"/>
    <property type="match status" value="1"/>
</dbReference>
<dbReference type="InterPro" id="IPR029055">
    <property type="entry name" value="Ntn_hydrolases_N"/>
</dbReference>
<feature type="active site" description="For GATase activity" evidence="10">
    <location>
        <position position="2"/>
    </location>
</feature>
<evidence type="ECO:0000256" key="12">
    <source>
        <dbReference type="PIRSR" id="PIRSR001589-3"/>
    </source>
</evidence>
<keyword evidence="2" id="KW-0436">Ligase</keyword>
<dbReference type="GO" id="GO:0004066">
    <property type="term" value="F:asparagine synthase (glutamine-hydrolyzing) activity"/>
    <property type="evidence" value="ECO:0007669"/>
    <property type="project" value="UniProtKB-EC"/>
</dbReference>
<comment type="caution">
    <text evidence="14">The sequence shown here is derived from an EMBL/GenBank/DDBJ whole genome shotgun (WGS) entry which is preliminary data.</text>
</comment>
<evidence type="ECO:0000313" key="14">
    <source>
        <dbReference type="EMBL" id="KAG2329759.1"/>
    </source>
</evidence>
<dbReference type="NCBIfam" id="NF006949">
    <property type="entry name" value="PRK09431.1"/>
    <property type="match status" value="1"/>
</dbReference>
<evidence type="ECO:0000256" key="10">
    <source>
        <dbReference type="PIRSR" id="PIRSR001589-1"/>
    </source>
</evidence>
<keyword evidence="3 10" id="KW-0028">Amino-acid biosynthesis</keyword>
<evidence type="ECO:0000256" key="5">
    <source>
        <dbReference type="ARBA" id="ARBA00022840"/>
    </source>
</evidence>
<comment type="pathway">
    <text evidence="1">Amino-acid biosynthesis; L-asparagine biosynthesis; L-asparagine from L-aspartate (L-Gln route): step 1/1.</text>
</comment>
<accession>A0A8X7WFF1</accession>
<evidence type="ECO:0000256" key="3">
    <source>
        <dbReference type="ARBA" id="ARBA00022605"/>
    </source>
</evidence>
<dbReference type="CDD" id="cd01991">
    <property type="entry name" value="Asn_synthase_B_C"/>
    <property type="match status" value="1"/>
</dbReference>
<dbReference type="Gene3D" id="3.40.50.620">
    <property type="entry name" value="HUPs"/>
    <property type="match status" value="1"/>
</dbReference>
<dbReference type="Pfam" id="PF00733">
    <property type="entry name" value="Asn_synthase"/>
    <property type="match status" value="1"/>
</dbReference>
<dbReference type="FunFam" id="3.40.50.620:FF:000055">
    <property type="entry name" value="Asparagine synthetase [glutamine-hydrolyzing]"/>
    <property type="match status" value="1"/>
</dbReference>
<comment type="catalytic activity">
    <reaction evidence="8 9">
        <text>L-aspartate + L-glutamine + ATP + H2O = L-asparagine + L-glutamate + AMP + diphosphate + H(+)</text>
        <dbReference type="Rhea" id="RHEA:12228"/>
        <dbReference type="ChEBI" id="CHEBI:15377"/>
        <dbReference type="ChEBI" id="CHEBI:15378"/>
        <dbReference type="ChEBI" id="CHEBI:29985"/>
        <dbReference type="ChEBI" id="CHEBI:29991"/>
        <dbReference type="ChEBI" id="CHEBI:30616"/>
        <dbReference type="ChEBI" id="CHEBI:33019"/>
        <dbReference type="ChEBI" id="CHEBI:58048"/>
        <dbReference type="ChEBI" id="CHEBI:58359"/>
        <dbReference type="ChEBI" id="CHEBI:456215"/>
        <dbReference type="EC" id="6.3.5.4"/>
    </reaction>
</comment>
<dbReference type="InterPro" id="IPR033738">
    <property type="entry name" value="AsnB_N"/>
</dbReference>
<dbReference type="InterPro" id="IPR006426">
    <property type="entry name" value="Asn_synth_AEB"/>
</dbReference>
<dbReference type="SUPFAM" id="SSF56235">
    <property type="entry name" value="N-terminal nucleophile aminohydrolases (Ntn hydrolases)"/>
    <property type="match status" value="1"/>
</dbReference>
<dbReference type="EC" id="6.3.5.4" evidence="9"/>
<keyword evidence="15" id="KW-1185">Reference proteome</keyword>
<organism evidence="14 15">
    <name type="scientific">Brassica carinata</name>
    <name type="common">Ethiopian mustard</name>
    <name type="synonym">Abyssinian cabbage</name>
    <dbReference type="NCBI Taxonomy" id="52824"/>
    <lineage>
        <taxon>Eukaryota</taxon>
        <taxon>Viridiplantae</taxon>
        <taxon>Streptophyta</taxon>
        <taxon>Embryophyta</taxon>
        <taxon>Tracheophyta</taxon>
        <taxon>Spermatophyta</taxon>
        <taxon>Magnoliopsida</taxon>
        <taxon>eudicotyledons</taxon>
        <taxon>Gunneridae</taxon>
        <taxon>Pentapetalae</taxon>
        <taxon>rosids</taxon>
        <taxon>malvids</taxon>
        <taxon>Brassicales</taxon>
        <taxon>Brassicaceae</taxon>
        <taxon>Brassiceae</taxon>
        <taxon>Brassica</taxon>
    </lineage>
</organism>
<keyword evidence="5 9" id="KW-0067">ATP-binding</keyword>
<evidence type="ECO:0000256" key="9">
    <source>
        <dbReference type="PIRNR" id="PIRNR001589"/>
    </source>
</evidence>
<sequence length="585" mass="65547">MCGILALLGCSDDSQAKRVRVLELSRRLRHRGPDWSGIYQNGVNYLAHQRLAIIDPASGDQPLFNEDKSIVVTVNGEIYNHEELRKGLKNHKFHTGSDCDVIAHLYEEHGENFVDMLDGIFSFVLLDTRDNSFMVARDAVGVTSLYIGWGLDGSLWVSSEMKGLHEDCEHFEAFPPGHLYSSKSGGGFKQWYNPPWFSESIPSMPYEPLAIRSAFEDAVIKRLMTDVPFGVLLSGGLDSSLVASITARHLAGTKAAKRWGPQLHSFCVGLEGSPDLKAGKEVADYLGTVHHEFHFTVQDGIDAIEDVIYHVETYDVTTIRASTPMFLMSRKIKSLGVKMVLSGEGSDEIFGGYLYFHKAPNKQEFHQETCRKIKALHKYDCLRANKATSAFGLEARVPFLDKEFINTAMSLDPESKMIKPEEGRIEKWVLRRAFDDEERPYLPKHILYRQKEQFSDGVGYSWIDGLKAHAAENVNDKMMSNAAHIFPHNTPLTKEAYYYRMIFERFFPQNSARLTVPGGATVACSTAKAVEWDASWSNNMDPSGRAAIGVHLSAYDGNKVALPLPPHKAIDDMPMMMGQEVVIQT</sequence>
<dbReference type="AlphaFoldDB" id="A0A8X7WFF1"/>
<evidence type="ECO:0000256" key="11">
    <source>
        <dbReference type="PIRSR" id="PIRSR001589-2"/>
    </source>
</evidence>
<feature type="binding site" evidence="11">
    <location>
        <begin position="342"/>
        <end position="343"/>
    </location>
    <ligand>
        <name>ATP</name>
        <dbReference type="ChEBI" id="CHEBI:30616"/>
    </ligand>
</feature>
<dbReference type="FunFam" id="3.60.20.10:FF:000024">
    <property type="entry name" value="Asparagine synthetase [glutamine-hydrolyzing]"/>
    <property type="match status" value="1"/>
</dbReference>
<evidence type="ECO:0000256" key="8">
    <source>
        <dbReference type="ARBA" id="ARBA00048741"/>
    </source>
</evidence>
<evidence type="ECO:0000313" key="15">
    <source>
        <dbReference type="Proteomes" id="UP000886595"/>
    </source>
</evidence>
<dbReference type="CDD" id="cd00712">
    <property type="entry name" value="AsnB"/>
    <property type="match status" value="1"/>
</dbReference>
<feature type="site" description="Important for beta-aspartyl-AMP intermediate formation" evidence="12">
    <location>
        <position position="344"/>
    </location>
</feature>
<feature type="binding site" evidence="11">
    <location>
        <position position="268"/>
    </location>
    <ligand>
        <name>ATP</name>
        <dbReference type="ChEBI" id="CHEBI:30616"/>
    </ligand>
</feature>
<dbReference type="PIRSF" id="PIRSF001589">
    <property type="entry name" value="Asn_synthetase_glu-h"/>
    <property type="match status" value="1"/>
</dbReference>
<dbReference type="GO" id="GO:0005524">
    <property type="term" value="F:ATP binding"/>
    <property type="evidence" value="ECO:0007669"/>
    <property type="project" value="UniProtKB-KW"/>
</dbReference>
<dbReference type="GO" id="GO:0005829">
    <property type="term" value="C:cytosol"/>
    <property type="evidence" value="ECO:0007669"/>
    <property type="project" value="TreeGrafter"/>
</dbReference>
<dbReference type="InterPro" id="IPR014729">
    <property type="entry name" value="Rossmann-like_a/b/a_fold"/>
</dbReference>
<dbReference type="Gene3D" id="3.60.20.10">
    <property type="entry name" value="Glutamine Phosphoribosylpyrophosphate, subunit 1, domain 1"/>
    <property type="match status" value="1"/>
</dbReference>
<dbReference type="PANTHER" id="PTHR11772">
    <property type="entry name" value="ASPARAGINE SYNTHETASE"/>
    <property type="match status" value="1"/>
</dbReference>
<proteinExistence type="predicted"/>
<protein>
    <recommendedName>
        <fullName evidence="9">Asparagine synthetase [glutamine-hydrolyzing]</fullName>
        <ecNumber evidence="9">6.3.5.4</ecNumber>
    </recommendedName>
</protein>
<dbReference type="EMBL" id="JAAMPC010000001">
    <property type="protein sequence ID" value="KAG2329759.1"/>
    <property type="molecule type" value="Genomic_DNA"/>
</dbReference>
<keyword evidence="4 9" id="KW-0547">Nucleotide-binding</keyword>
<dbReference type="PROSITE" id="PS51278">
    <property type="entry name" value="GATASE_TYPE_2"/>
    <property type="match status" value="1"/>
</dbReference>
<evidence type="ECO:0000256" key="2">
    <source>
        <dbReference type="ARBA" id="ARBA00022598"/>
    </source>
</evidence>
<dbReference type="InterPro" id="IPR017932">
    <property type="entry name" value="GATase_2_dom"/>
</dbReference>